<keyword evidence="7" id="KW-0215">Deoxyribonucleotide synthesis</keyword>
<evidence type="ECO:0000256" key="5">
    <source>
        <dbReference type="ARBA" id="ARBA00023002"/>
    </source>
</evidence>
<evidence type="ECO:0000256" key="4">
    <source>
        <dbReference type="ARBA" id="ARBA00022723"/>
    </source>
</evidence>
<dbReference type="InterPro" id="IPR000358">
    <property type="entry name" value="RNR_small_fam"/>
</dbReference>
<dbReference type="CDD" id="cd01049">
    <property type="entry name" value="RNRR2"/>
    <property type="match status" value="1"/>
</dbReference>
<evidence type="ECO:0000313" key="10">
    <source>
        <dbReference type="Proteomes" id="UP000002817"/>
    </source>
</evidence>
<dbReference type="AlphaFoldDB" id="C9QL75"/>
<dbReference type="UniPathway" id="UPA00326"/>
<dbReference type="GO" id="GO:0004748">
    <property type="term" value="F:ribonucleoside-diphosphate reductase activity, thioredoxin disulfide as acceptor"/>
    <property type="evidence" value="ECO:0007669"/>
    <property type="project" value="UniProtKB-EC"/>
</dbReference>
<keyword evidence="4" id="KW-0479">Metal-binding</keyword>
<dbReference type="PATRIC" id="fig|675816.5.peg.2562"/>
<dbReference type="Gene3D" id="1.10.620.20">
    <property type="entry name" value="Ribonucleotide Reductase, subunit A"/>
    <property type="match status" value="1"/>
</dbReference>
<dbReference type="SUPFAM" id="SSF47240">
    <property type="entry name" value="Ferritin-like"/>
    <property type="match status" value="1"/>
</dbReference>
<dbReference type="PANTHER" id="PTHR23409:SF18">
    <property type="entry name" value="RIBONUCLEOSIDE-DIPHOSPHATE REDUCTASE SUBUNIT M2"/>
    <property type="match status" value="1"/>
</dbReference>
<dbReference type="Pfam" id="PF00268">
    <property type="entry name" value="Ribonuc_red_sm"/>
    <property type="match status" value="1"/>
</dbReference>
<dbReference type="Proteomes" id="UP000003515">
    <property type="component" value="Unassembled WGS sequence"/>
</dbReference>
<dbReference type="GO" id="GO:0009263">
    <property type="term" value="P:deoxyribonucleotide biosynthetic process"/>
    <property type="evidence" value="ECO:0007669"/>
    <property type="project" value="UniProtKB-KW"/>
</dbReference>
<dbReference type="InterPro" id="IPR009078">
    <property type="entry name" value="Ferritin-like_SF"/>
</dbReference>
<dbReference type="eggNOG" id="COG0208">
    <property type="taxonomic scope" value="Bacteria"/>
</dbReference>
<comment type="cofactor">
    <cofactor evidence="1">
        <name>Fe cation</name>
        <dbReference type="ChEBI" id="CHEBI:24875"/>
    </cofactor>
</comment>
<evidence type="ECO:0000256" key="1">
    <source>
        <dbReference type="ARBA" id="ARBA00001962"/>
    </source>
</evidence>
<reference evidence="9 10" key="3">
    <citation type="journal article" date="2012" name="Int. J. Syst. Evol. Microbiol.">
        <title>Vibrio caribbeanicus sp. nov., isolated from the marine sponge Scleritoderma cyanea.</title>
        <authorList>
            <person name="Hoffmann M."/>
            <person name="Monday S.R."/>
            <person name="Allard M.W."/>
            <person name="Strain E.A."/>
            <person name="Whittaker P."/>
            <person name="Naum M."/>
            <person name="McCarthy P.J."/>
            <person name="Lopez J.V."/>
            <person name="Fischer M."/>
            <person name="Brown E.W."/>
        </authorList>
    </citation>
    <scope>NUCLEOTIDE SEQUENCE [LARGE SCALE GENOMIC DNA]</scope>
    <source>
        <strain evidence="9">CIP 102891</strain>
        <strain evidence="10">CIP 102891 / ATCC 33934</strain>
    </source>
</reference>
<dbReference type="EMBL" id="AFWH01000030">
    <property type="protein sequence ID" value="EGU49519.1"/>
    <property type="molecule type" value="Genomic_DNA"/>
</dbReference>
<evidence type="ECO:0000256" key="7">
    <source>
        <dbReference type="ARBA" id="ARBA00023116"/>
    </source>
</evidence>
<keyword evidence="6" id="KW-0408">Iron</keyword>
<evidence type="ECO:0000313" key="11">
    <source>
        <dbReference type="Proteomes" id="UP000003515"/>
    </source>
</evidence>
<dbReference type="RefSeq" id="WP_004414213.1">
    <property type="nucleotide sequence ID" value="NZ_ACZV01000005.1"/>
</dbReference>
<dbReference type="EMBL" id="ACZV01000005">
    <property type="protein sequence ID" value="EEX92464.1"/>
    <property type="molecule type" value="Genomic_DNA"/>
</dbReference>
<accession>C9QL75</accession>
<gene>
    <name evidence="9" type="primary">nrdB</name>
    <name evidence="8" type="ORF">VIA_003109</name>
    <name evidence="9" type="ORF">VIOR3934_17122</name>
</gene>
<keyword evidence="11" id="KW-1185">Reference proteome</keyword>
<sequence>MAYSTFNRTKNDQLKEPMFLGQSVNVARYDQQKFEIFEKLIEKQLSFFWRPEEVDVSSDRIDYNKLPDHEKHIFISNLKYQTLLDSIQGRSPNVALLPLVSLPEVETWIETWSFSETIHSRSYTHIIRNIVNDPGLVFDDIVENEHILKRAKDISGYYDDLIQLTNDYHRYGEGTHTINGEEVTITLHNLKKKLYICLMSVNALEAIRFYVSFACSFAFAERELMEGNAKIIKLIARDEALHLTGTQHMINLLRNGQDDFSFMQIAEECKQECFDLFKEAAEQEKEWAEYLFKDGSMIGLNKDILCQYVEYITNIRMQAVGLGAAYPEATSNPIPWINAWLSSDNVQVAPQEAEISSYLVGQIDSDVRADDFKDFEL</sequence>
<protein>
    <recommendedName>
        <fullName evidence="3">ribonucleoside-diphosphate reductase</fullName>
        <ecNumber evidence="3">1.17.4.1</ecNumber>
    </recommendedName>
</protein>
<comment type="similarity">
    <text evidence="2">Belongs to the ribonucleoside diphosphate reductase small chain family.</text>
</comment>
<evidence type="ECO:0000313" key="9">
    <source>
        <dbReference type="EMBL" id="EGU49519.1"/>
    </source>
</evidence>
<reference evidence="9" key="2">
    <citation type="submission" date="2011-08" db="EMBL/GenBank/DDBJ databases">
        <authorList>
            <person name="Hoffman M."/>
            <person name="Strain E.A."/>
            <person name="Brown E."/>
            <person name="Allard M.W."/>
        </authorList>
    </citation>
    <scope>NUCLEOTIDE SEQUENCE</scope>
    <source>
        <strain evidence="9">CIP 102891</strain>
    </source>
</reference>
<organism evidence="9 10">
    <name type="scientific">Vibrio orientalis CIP 102891 = ATCC 33934</name>
    <dbReference type="NCBI Taxonomy" id="675816"/>
    <lineage>
        <taxon>Bacteria</taxon>
        <taxon>Pseudomonadati</taxon>
        <taxon>Pseudomonadota</taxon>
        <taxon>Gammaproteobacteria</taxon>
        <taxon>Vibrionales</taxon>
        <taxon>Vibrionaceae</taxon>
        <taxon>Vibrio</taxon>
        <taxon>Vibrio oreintalis group</taxon>
    </lineage>
</organism>
<dbReference type="OrthoDB" id="9765051at2"/>
<dbReference type="Proteomes" id="UP000002817">
    <property type="component" value="Unassembled WGS sequence"/>
</dbReference>
<dbReference type="InterPro" id="IPR030475">
    <property type="entry name" value="RNR_small_AS"/>
</dbReference>
<dbReference type="FunFam" id="1.10.620.20:FF:000001">
    <property type="entry name" value="Ribonucleoside-diphosphate reductase 1 subunit beta"/>
    <property type="match status" value="1"/>
</dbReference>
<evidence type="ECO:0000256" key="3">
    <source>
        <dbReference type="ARBA" id="ARBA00012274"/>
    </source>
</evidence>
<dbReference type="NCBIfam" id="NF006576">
    <property type="entry name" value="PRK09101.1"/>
    <property type="match status" value="1"/>
</dbReference>
<evidence type="ECO:0000256" key="6">
    <source>
        <dbReference type="ARBA" id="ARBA00023004"/>
    </source>
</evidence>
<evidence type="ECO:0000256" key="2">
    <source>
        <dbReference type="ARBA" id="ARBA00009303"/>
    </source>
</evidence>
<dbReference type="STRING" id="675816.VIA_003109"/>
<name>C9QL75_VIBOR</name>
<proteinExistence type="inferred from homology"/>
<evidence type="ECO:0000313" key="8">
    <source>
        <dbReference type="EMBL" id="EEX92464.1"/>
    </source>
</evidence>
<dbReference type="EC" id="1.17.4.1" evidence="3"/>
<dbReference type="InterPro" id="IPR012348">
    <property type="entry name" value="RNR-like"/>
</dbReference>
<dbReference type="InterPro" id="IPR033909">
    <property type="entry name" value="RNR_small"/>
</dbReference>
<keyword evidence="5 9" id="KW-0560">Oxidoreductase</keyword>
<dbReference type="GO" id="GO:0046872">
    <property type="term" value="F:metal ion binding"/>
    <property type="evidence" value="ECO:0007669"/>
    <property type="project" value="UniProtKB-KW"/>
</dbReference>
<reference evidence="8 11" key="1">
    <citation type="submission" date="2009-10" db="EMBL/GenBank/DDBJ databases">
        <authorList>
            <consortium name="Los Alamos National Laboratory (LANL)"/>
            <consortium name="National Microbial Pathogen Data Resource (NMPDR)"/>
            <person name="Munk A.C."/>
            <person name="Chertkov O."/>
            <person name="Tapia R."/>
            <person name="Green L."/>
            <person name="Rogers Y."/>
            <person name="Detter J.C."/>
            <person name="Bruce D."/>
            <person name="Brettin T.S."/>
            <person name="Colwell R.R."/>
            <person name="Huq A."/>
            <person name="Grim C.J."/>
            <person name="Hasan N.A."/>
            <person name="Bartels D."/>
            <person name="Vonstein V."/>
        </authorList>
    </citation>
    <scope>NUCLEOTIDE SEQUENCE [LARGE SCALE GENOMIC DNA]</scope>
    <source>
        <strain evidence="8 11">CIP 102891</strain>
    </source>
</reference>
<comment type="caution">
    <text evidence="9">The sequence shown here is derived from an EMBL/GenBank/DDBJ whole genome shotgun (WGS) entry which is preliminary data.</text>
</comment>
<dbReference type="PANTHER" id="PTHR23409">
    <property type="entry name" value="RIBONUCLEOSIDE-DIPHOSPHATE REDUCTASE SMALL CHAIN"/>
    <property type="match status" value="1"/>
</dbReference>
<dbReference type="PROSITE" id="PS00368">
    <property type="entry name" value="RIBORED_SMALL"/>
    <property type="match status" value="1"/>
</dbReference>